<accession>A0ACC0A810</accession>
<reference evidence="2" key="1">
    <citation type="journal article" date="2023" name="Nat. Plants">
        <title>Single-cell RNA sequencing provides a high-resolution roadmap for understanding the multicellular compartmentation of specialized metabolism.</title>
        <authorList>
            <person name="Sun S."/>
            <person name="Shen X."/>
            <person name="Li Y."/>
            <person name="Li Y."/>
            <person name="Wang S."/>
            <person name="Li R."/>
            <person name="Zhang H."/>
            <person name="Shen G."/>
            <person name="Guo B."/>
            <person name="Wei J."/>
            <person name="Xu J."/>
            <person name="St-Pierre B."/>
            <person name="Chen S."/>
            <person name="Sun C."/>
        </authorList>
    </citation>
    <scope>NUCLEOTIDE SEQUENCE [LARGE SCALE GENOMIC DNA]</scope>
</reference>
<sequence length="188" mass="21547">MESSRREFGLGRQMIFKKGKRASYHMDLNVLIMCAWKSNRGKCVRYYEGNAYDGINHSGTNFTPRRQDGVGNFSPCARSFEHTSYKCYEGNRIEAENGIAYRPFERVPRKETRNEKDYVNMGERFHTRGNISCGRSSQSLKQASRLCNHNLESLPTLYGKRRKGVGFNTWSELKGALSVNLELANLKG</sequence>
<gene>
    <name evidence="1" type="ORF">M9H77_25836</name>
</gene>
<organism evidence="1 2">
    <name type="scientific">Catharanthus roseus</name>
    <name type="common">Madagascar periwinkle</name>
    <name type="synonym">Vinca rosea</name>
    <dbReference type="NCBI Taxonomy" id="4058"/>
    <lineage>
        <taxon>Eukaryota</taxon>
        <taxon>Viridiplantae</taxon>
        <taxon>Streptophyta</taxon>
        <taxon>Embryophyta</taxon>
        <taxon>Tracheophyta</taxon>
        <taxon>Spermatophyta</taxon>
        <taxon>Magnoliopsida</taxon>
        <taxon>eudicotyledons</taxon>
        <taxon>Gunneridae</taxon>
        <taxon>Pentapetalae</taxon>
        <taxon>asterids</taxon>
        <taxon>lamiids</taxon>
        <taxon>Gentianales</taxon>
        <taxon>Apocynaceae</taxon>
        <taxon>Rauvolfioideae</taxon>
        <taxon>Vinceae</taxon>
        <taxon>Catharanthinae</taxon>
        <taxon>Catharanthus</taxon>
    </lineage>
</organism>
<keyword evidence="2" id="KW-1185">Reference proteome</keyword>
<evidence type="ECO:0000313" key="1">
    <source>
        <dbReference type="EMBL" id="KAI5657043.1"/>
    </source>
</evidence>
<name>A0ACC0A810_CATRO</name>
<dbReference type="EMBL" id="CM044706">
    <property type="protein sequence ID" value="KAI5657043.1"/>
    <property type="molecule type" value="Genomic_DNA"/>
</dbReference>
<proteinExistence type="predicted"/>
<dbReference type="Proteomes" id="UP001060085">
    <property type="component" value="Linkage Group LG06"/>
</dbReference>
<evidence type="ECO:0000313" key="2">
    <source>
        <dbReference type="Proteomes" id="UP001060085"/>
    </source>
</evidence>
<protein>
    <submittedName>
        <fullName evidence="1">Uncharacterized protein</fullName>
    </submittedName>
</protein>
<comment type="caution">
    <text evidence="1">The sequence shown here is derived from an EMBL/GenBank/DDBJ whole genome shotgun (WGS) entry which is preliminary data.</text>
</comment>